<dbReference type="GO" id="GO:0004803">
    <property type="term" value="F:transposase activity"/>
    <property type="evidence" value="ECO:0007669"/>
    <property type="project" value="InterPro"/>
</dbReference>
<dbReference type="AlphaFoldDB" id="A0A443K1B3"/>
<evidence type="ECO:0000259" key="2">
    <source>
        <dbReference type="Pfam" id="PF13340"/>
    </source>
</evidence>
<comment type="caution">
    <text evidence="3">The sequence shown here is derived from an EMBL/GenBank/DDBJ whole genome shotgun (WGS) entry which is preliminary data.</text>
</comment>
<name>A0A443K1B3_9RHOB</name>
<reference evidence="3 4" key="2">
    <citation type="submission" date="2019-01" db="EMBL/GenBank/DDBJ databases">
        <authorList>
            <person name="Li Y."/>
        </authorList>
    </citation>
    <scope>NUCLEOTIDE SEQUENCE [LARGE SCALE GENOMIC DNA]</scope>
    <source>
        <strain evidence="3 4">D19-10-3-21</strain>
    </source>
</reference>
<dbReference type="Pfam" id="PF01609">
    <property type="entry name" value="DDE_Tnp_1"/>
    <property type="match status" value="1"/>
</dbReference>
<dbReference type="Proteomes" id="UP000285295">
    <property type="component" value="Unassembled WGS sequence"/>
</dbReference>
<protein>
    <submittedName>
        <fullName evidence="3">IS5 family transposase</fullName>
    </submittedName>
</protein>
<dbReference type="PANTHER" id="PTHR30007">
    <property type="entry name" value="PHP DOMAIN PROTEIN"/>
    <property type="match status" value="1"/>
</dbReference>
<dbReference type="GO" id="GO:0003677">
    <property type="term" value="F:DNA binding"/>
    <property type="evidence" value="ECO:0007669"/>
    <property type="project" value="InterPro"/>
</dbReference>
<dbReference type="EMBL" id="SAUX01000031">
    <property type="protein sequence ID" value="RWR26531.1"/>
    <property type="molecule type" value="Genomic_DNA"/>
</dbReference>
<dbReference type="InterPro" id="IPR002559">
    <property type="entry name" value="Transposase_11"/>
</dbReference>
<dbReference type="GO" id="GO:0006313">
    <property type="term" value="P:DNA transposition"/>
    <property type="evidence" value="ECO:0007669"/>
    <property type="project" value="InterPro"/>
</dbReference>
<feature type="domain" description="Transposase IS4-like" evidence="1">
    <location>
        <begin position="92"/>
        <end position="242"/>
    </location>
</feature>
<dbReference type="RefSeq" id="WP_128238626.1">
    <property type="nucleotide sequence ID" value="NZ_SAUX01000031.1"/>
</dbReference>
<dbReference type="OrthoDB" id="32553at2"/>
<evidence type="ECO:0000313" key="4">
    <source>
        <dbReference type="Proteomes" id="UP000285295"/>
    </source>
</evidence>
<dbReference type="InterPro" id="IPR025161">
    <property type="entry name" value="IS402-like_dom"/>
</dbReference>
<sequence length="254" mass="29387">MNEISEAQYELIRLYLPVQRGNVRISNLTMINAVLYIAENGCKWRALPPRFGNWHTIYTRLRRWAEAGVLDRLFAALQEHRLIRIRVECLGLDSTSVKVHPDGTGAPKKKGPQAIGKSRGGWNTKVHLVAADARTALTFSLSGGQAHDAPEGRALLRGWKRPLSGVPMLRDRAYEGEETRQLVLDLGFEPVVPPKTNRKEPWDYDRDLYKRRNEVERLFRRLKGYRRIFSRFEKLDLMFRAFLNFVLIVDMLKC</sequence>
<reference evidence="3 4" key="1">
    <citation type="submission" date="2019-01" db="EMBL/GenBank/DDBJ databases">
        <title>Sinorhodobacter populi sp. nov. isolated from the symptomatic bark tissue of Populus euramericana canker.</title>
        <authorList>
            <person name="Xu G."/>
        </authorList>
    </citation>
    <scope>NUCLEOTIDE SEQUENCE [LARGE SCALE GENOMIC DNA]</scope>
    <source>
        <strain evidence="3 4">D19-10-3-21</strain>
    </source>
</reference>
<feature type="domain" description="Insertion element IS402-like" evidence="2">
    <location>
        <begin position="4"/>
        <end position="74"/>
    </location>
</feature>
<organism evidence="3 4">
    <name type="scientific">Paenirhodobacter populi</name>
    <dbReference type="NCBI Taxonomy" id="2306993"/>
    <lineage>
        <taxon>Bacteria</taxon>
        <taxon>Pseudomonadati</taxon>
        <taxon>Pseudomonadota</taxon>
        <taxon>Alphaproteobacteria</taxon>
        <taxon>Rhodobacterales</taxon>
        <taxon>Rhodobacter group</taxon>
        <taxon>Paenirhodobacter</taxon>
    </lineage>
</organism>
<evidence type="ECO:0000259" key="1">
    <source>
        <dbReference type="Pfam" id="PF01609"/>
    </source>
</evidence>
<gene>
    <name evidence="3" type="ORF">D2T31_19640</name>
</gene>
<evidence type="ECO:0000313" key="3">
    <source>
        <dbReference type="EMBL" id="RWR26531.1"/>
    </source>
</evidence>
<proteinExistence type="predicted"/>
<dbReference type="NCBIfam" id="NF033580">
    <property type="entry name" value="transpos_IS5_3"/>
    <property type="match status" value="1"/>
</dbReference>
<dbReference type="PANTHER" id="PTHR30007:SF1">
    <property type="entry name" value="BLR1914 PROTEIN"/>
    <property type="match status" value="1"/>
</dbReference>
<accession>A0A443K1B3</accession>
<dbReference type="Pfam" id="PF13340">
    <property type="entry name" value="DUF4096"/>
    <property type="match status" value="1"/>
</dbReference>